<dbReference type="OMA" id="IVGMAEP"/>
<name>A0A8D2L4K7_VARKO</name>
<evidence type="ECO:0000256" key="1">
    <source>
        <dbReference type="SAM" id="MobiDB-lite"/>
    </source>
</evidence>
<dbReference type="Ensembl" id="ENSVKKT00000017077.1">
    <property type="protein sequence ID" value="ENSVKKP00000016664.1"/>
    <property type="gene ID" value="ENSVKKG00000011398.1"/>
</dbReference>
<keyword evidence="3" id="KW-1185">Reference proteome</keyword>
<evidence type="ECO:0000313" key="3">
    <source>
        <dbReference type="Proteomes" id="UP000694545"/>
    </source>
</evidence>
<feature type="region of interest" description="Disordered" evidence="1">
    <location>
        <begin position="32"/>
        <end position="91"/>
    </location>
</feature>
<organism evidence="2 3">
    <name type="scientific">Varanus komodoensis</name>
    <name type="common">Komodo dragon</name>
    <dbReference type="NCBI Taxonomy" id="61221"/>
    <lineage>
        <taxon>Eukaryota</taxon>
        <taxon>Metazoa</taxon>
        <taxon>Chordata</taxon>
        <taxon>Craniata</taxon>
        <taxon>Vertebrata</taxon>
        <taxon>Euteleostomi</taxon>
        <taxon>Lepidosauria</taxon>
        <taxon>Squamata</taxon>
        <taxon>Bifurcata</taxon>
        <taxon>Unidentata</taxon>
        <taxon>Episquamata</taxon>
        <taxon>Toxicofera</taxon>
        <taxon>Anguimorpha</taxon>
        <taxon>Paleoanguimorpha</taxon>
        <taxon>Varanoidea</taxon>
        <taxon>Varanidae</taxon>
        <taxon>Varanus</taxon>
    </lineage>
</organism>
<feature type="compositionally biased region" description="Polar residues" evidence="1">
    <location>
        <begin position="39"/>
        <end position="51"/>
    </location>
</feature>
<dbReference type="Proteomes" id="UP000694545">
    <property type="component" value="Unplaced"/>
</dbReference>
<proteinExistence type="predicted"/>
<sequence>MTMDEVRLYEKETQEATNEIIGLVAPSVSISEVRLPPGTQRTPSSAPSTPLSGEAPEFLSVPTDRPRKKSAPEMLSLPCPQGNIPGMPTEP</sequence>
<evidence type="ECO:0000313" key="2">
    <source>
        <dbReference type="Ensembl" id="ENSVKKP00000016664.1"/>
    </source>
</evidence>
<reference evidence="2" key="1">
    <citation type="submission" date="2025-08" db="UniProtKB">
        <authorList>
            <consortium name="Ensembl"/>
        </authorList>
    </citation>
    <scope>IDENTIFICATION</scope>
</reference>
<protein>
    <submittedName>
        <fullName evidence="2">Uncharacterized protein</fullName>
    </submittedName>
</protein>
<accession>A0A8D2L4K7</accession>
<reference evidence="2" key="2">
    <citation type="submission" date="2025-09" db="UniProtKB">
        <authorList>
            <consortium name="Ensembl"/>
        </authorList>
    </citation>
    <scope>IDENTIFICATION</scope>
</reference>
<dbReference type="AlphaFoldDB" id="A0A8D2L4K7"/>